<feature type="region of interest" description="Disordered" evidence="1">
    <location>
        <begin position="1"/>
        <end position="21"/>
    </location>
</feature>
<comment type="caution">
    <text evidence="2">The sequence shown here is derived from an EMBL/GenBank/DDBJ whole genome shotgun (WGS) entry which is preliminary data.</text>
</comment>
<protein>
    <submittedName>
        <fullName evidence="2">Uncharacterized protein</fullName>
    </submittedName>
</protein>
<dbReference type="Proteomes" id="UP001178507">
    <property type="component" value="Unassembled WGS sequence"/>
</dbReference>
<sequence>MVSTASLSLRNFPNVFRPEPPTAQALRSKLGDLEEELDSANEAKAELEQLGSLKEQLEVEDAGMDSHHHSPPKAYALAAAPGKEMETNEGTTV</sequence>
<dbReference type="AlphaFoldDB" id="A0AA36N8N7"/>
<keyword evidence="3" id="KW-1185">Reference proteome</keyword>
<evidence type="ECO:0000313" key="3">
    <source>
        <dbReference type="Proteomes" id="UP001178507"/>
    </source>
</evidence>
<proteinExistence type="predicted"/>
<dbReference type="EMBL" id="CAUJNA010002558">
    <property type="protein sequence ID" value="CAJ1393443.1"/>
    <property type="molecule type" value="Genomic_DNA"/>
</dbReference>
<accession>A0AA36N8N7</accession>
<gene>
    <name evidence="2" type="ORF">EVOR1521_LOCUS18310</name>
</gene>
<organism evidence="2 3">
    <name type="scientific">Effrenium voratum</name>
    <dbReference type="NCBI Taxonomy" id="2562239"/>
    <lineage>
        <taxon>Eukaryota</taxon>
        <taxon>Sar</taxon>
        <taxon>Alveolata</taxon>
        <taxon>Dinophyceae</taxon>
        <taxon>Suessiales</taxon>
        <taxon>Symbiodiniaceae</taxon>
        <taxon>Effrenium</taxon>
    </lineage>
</organism>
<name>A0AA36N8N7_9DINO</name>
<evidence type="ECO:0000256" key="1">
    <source>
        <dbReference type="SAM" id="MobiDB-lite"/>
    </source>
</evidence>
<reference evidence="2" key="1">
    <citation type="submission" date="2023-08" db="EMBL/GenBank/DDBJ databases">
        <authorList>
            <person name="Chen Y."/>
            <person name="Shah S."/>
            <person name="Dougan E. K."/>
            <person name="Thang M."/>
            <person name="Chan C."/>
        </authorList>
    </citation>
    <scope>NUCLEOTIDE SEQUENCE</scope>
</reference>
<feature type="region of interest" description="Disordered" evidence="1">
    <location>
        <begin position="59"/>
        <end position="93"/>
    </location>
</feature>
<evidence type="ECO:0000313" key="2">
    <source>
        <dbReference type="EMBL" id="CAJ1393443.1"/>
    </source>
</evidence>
<feature type="compositionally biased region" description="Polar residues" evidence="1">
    <location>
        <begin position="1"/>
        <end position="11"/>
    </location>
</feature>